<dbReference type="Proteomes" id="UP001501265">
    <property type="component" value="Unassembled WGS sequence"/>
</dbReference>
<evidence type="ECO:0000313" key="3">
    <source>
        <dbReference type="Proteomes" id="UP001501265"/>
    </source>
</evidence>
<name>A0ABP9BHF6_9ACTN</name>
<evidence type="ECO:0000313" key="2">
    <source>
        <dbReference type="EMBL" id="GAA4794410.1"/>
    </source>
</evidence>
<evidence type="ECO:0000256" key="1">
    <source>
        <dbReference type="SAM" id="MobiDB-lite"/>
    </source>
</evidence>
<sequence>MRPVGPGRRRRTPAASAYVTPPSAPLPHPGAHLTARTNYRQPDPMAPGHLRPAGDAERKDFVHDGHT</sequence>
<proteinExistence type="predicted"/>
<comment type="caution">
    <text evidence="2">The sequence shown here is derived from an EMBL/GenBank/DDBJ whole genome shotgun (WGS) entry which is preliminary data.</text>
</comment>
<feature type="compositionally biased region" description="Basic and acidic residues" evidence="1">
    <location>
        <begin position="52"/>
        <end position="67"/>
    </location>
</feature>
<keyword evidence="3" id="KW-1185">Reference proteome</keyword>
<protein>
    <submittedName>
        <fullName evidence="2">Uncharacterized protein</fullName>
    </submittedName>
</protein>
<feature type="region of interest" description="Disordered" evidence="1">
    <location>
        <begin position="1"/>
        <end position="67"/>
    </location>
</feature>
<accession>A0ABP9BHF6</accession>
<dbReference type="EMBL" id="BAABIG010000020">
    <property type="protein sequence ID" value="GAA4794410.1"/>
    <property type="molecule type" value="Genomic_DNA"/>
</dbReference>
<gene>
    <name evidence="2" type="ORF">GCM10023220_20830</name>
</gene>
<organism evidence="2 3">
    <name type="scientific">Streptomyces ziwulingensis</name>
    <dbReference type="NCBI Taxonomy" id="1045501"/>
    <lineage>
        <taxon>Bacteria</taxon>
        <taxon>Bacillati</taxon>
        <taxon>Actinomycetota</taxon>
        <taxon>Actinomycetes</taxon>
        <taxon>Kitasatosporales</taxon>
        <taxon>Streptomycetaceae</taxon>
        <taxon>Streptomyces</taxon>
    </lineage>
</organism>
<reference evidence="3" key="1">
    <citation type="journal article" date="2019" name="Int. J. Syst. Evol. Microbiol.">
        <title>The Global Catalogue of Microorganisms (GCM) 10K type strain sequencing project: providing services to taxonomists for standard genome sequencing and annotation.</title>
        <authorList>
            <consortium name="The Broad Institute Genomics Platform"/>
            <consortium name="The Broad Institute Genome Sequencing Center for Infectious Disease"/>
            <person name="Wu L."/>
            <person name="Ma J."/>
        </authorList>
    </citation>
    <scope>NUCLEOTIDE SEQUENCE [LARGE SCALE GENOMIC DNA]</scope>
    <source>
        <strain evidence="3">JCM 18081</strain>
    </source>
</reference>